<accession>A0ABM5Z4S3</accession>
<evidence type="ECO:0000313" key="1">
    <source>
        <dbReference type="EMBL" id="AMP14105.1"/>
    </source>
</evidence>
<organism evidence="1 2">
    <name type="scientific">Collimonas pratensis</name>
    <dbReference type="NCBI Taxonomy" id="279113"/>
    <lineage>
        <taxon>Bacteria</taxon>
        <taxon>Pseudomonadati</taxon>
        <taxon>Pseudomonadota</taxon>
        <taxon>Betaproteobacteria</taxon>
        <taxon>Burkholderiales</taxon>
        <taxon>Oxalobacteraceae</taxon>
        <taxon>Collimonas</taxon>
    </lineage>
</organism>
<gene>
    <name evidence="1" type="ORF">CPter291_1839</name>
</gene>
<evidence type="ECO:0000313" key="2">
    <source>
        <dbReference type="Proteomes" id="UP000074914"/>
    </source>
</evidence>
<proteinExistence type="predicted"/>
<keyword evidence="2" id="KW-1185">Reference proteome</keyword>
<protein>
    <submittedName>
        <fullName evidence="1">Uncharacterized protein</fullName>
    </submittedName>
</protein>
<reference evidence="1 2" key="1">
    <citation type="submission" date="2015-11" db="EMBL/GenBank/DDBJ databases">
        <title>Exploring the genomic traits of fungus-feeding bacterial genus Collimonas.</title>
        <authorList>
            <person name="Song C."/>
            <person name="Schmidt R."/>
            <person name="de Jager V."/>
            <person name="Krzyzanowska D."/>
            <person name="Jongedijk E."/>
            <person name="Cankar K."/>
            <person name="Beekwilder J."/>
            <person name="van Veen A."/>
            <person name="de Boer W."/>
            <person name="van Veen J.A."/>
            <person name="Garbeva P."/>
        </authorList>
    </citation>
    <scope>NUCLEOTIDE SEQUENCE [LARGE SCALE GENOMIC DNA]</scope>
    <source>
        <strain evidence="1 2">Ter291</strain>
    </source>
</reference>
<sequence>MHGFISVNALIFIFAPISSAPFGWSLLAGLRQLLALEFNCGCKPSGEMKI</sequence>
<dbReference type="Proteomes" id="UP000074914">
    <property type="component" value="Chromosome"/>
</dbReference>
<name>A0ABM5Z4S3_9BURK</name>
<dbReference type="EMBL" id="CP013236">
    <property type="protein sequence ID" value="AMP14105.1"/>
    <property type="molecule type" value="Genomic_DNA"/>
</dbReference>